<evidence type="ECO:0000313" key="1">
    <source>
        <dbReference type="EMBL" id="SDU61287.1"/>
    </source>
</evidence>
<proteinExistence type="predicted"/>
<protein>
    <recommendedName>
        <fullName evidence="3">Cytosolic protein</fullName>
    </recommendedName>
</protein>
<reference evidence="2" key="1">
    <citation type="submission" date="2016-10" db="EMBL/GenBank/DDBJ databases">
        <authorList>
            <person name="Varghese N."/>
            <person name="Submissions S."/>
        </authorList>
    </citation>
    <scope>NUCLEOTIDE SEQUENCE [LARGE SCALE GENOMIC DNA]</scope>
    <source>
        <strain evidence="2">DSM 3384</strain>
    </source>
</reference>
<dbReference type="Proteomes" id="UP000199608">
    <property type="component" value="Unassembled WGS sequence"/>
</dbReference>
<organism evidence="1 2">
    <name type="scientific">Desulfobacula phenolica</name>
    <dbReference type="NCBI Taxonomy" id="90732"/>
    <lineage>
        <taxon>Bacteria</taxon>
        <taxon>Pseudomonadati</taxon>
        <taxon>Thermodesulfobacteriota</taxon>
        <taxon>Desulfobacteria</taxon>
        <taxon>Desulfobacterales</taxon>
        <taxon>Desulfobacteraceae</taxon>
        <taxon>Desulfobacula</taxon>
    </lineage>
</organism>
<gene>
    <name evidence="1" type="ORF">SAMN04487931_11732</name>
</gene>
<dbReference type="Pfam" id="PF19620">
    <property type="entry name" value="DUF6125"/>
    <property type="match status" value="2"/>
</dbReference>
<evidence type="ECO:0000313" key="2">
    <source>
        <dbReference type="Proteomes" id="UP000199608"/>
    </source>
</evidence>
<accession>A0A1H2JXY0</accession>
<evidence type="ECO:0008006" key="3">
    <source>
        <dbReference type="Google" id="ProtNLM"/>
    </source>
</evidence>
<keyword evidence="2" id="KW-1185">Reference proteome</keyword>
<sequence>MENENENFSDLNKSMKTRLIVDMLTRIVVHYSFWFTEVRHQMGMEKALEVFEKATEKSFSIGLKRFADVLGFELEDGLPKVLMDMKEENIDALMAAVAKNWLVNDGVWFQAVEFDNGMNDAKRCNDSCWAQFSPYEAFAIKKFLKLNDGCGLAGLKKALNFRMYSIINKQSIIDEGPESFIFQMNDCRVQSARKRKKLDDYPCKSAGLVEYAYFARGIDKRIETECIGCPPDIHPEDWFCAWRFKLSNQSNE</sequence>
<dbReference type="AlphaFoldDB" id="A0A1H2JXY0"/>
<dbReference type="RefSeq" id="WP_092238011.1">
    <property type="nucleotide sequence ID" value="NZ_FNLL01000017.1"/>
</dbReference>
<dbReference type="EMBL" id="FNLL01000017">
    <property type="protein sequence ID" value="SDU61287.1"/>
    <property type="molecule type" value="Genomic_DNA"/>
</dbReference>
<name>A0A1H2JXY0_9BACT</name>